<keyword evidence="4" id="KW-0813">Transport</keyword>
<dbReference type="InterPro" id="IPR038081">
    <property type="entry name" value="CalX-like_sf"/>
</dbReference>
<evidence type="ECO:0000256" key="1">
    <source>
        <dbReference type="ARBA" id="ARBA00022729"/>
    </source>
</evidence>
<reference evidence="6" key="1">
    <citation type="submission" date="2021-10" db="EMBL/GenBank/DDBJ databases">
        <title>Roseicella aerolatum sp. nov., isolated from aerosols of e-waste dismantling site.</title>
        <authorList>
            <person name="Qin T."/>
        </authorList>
    </citation>
    <scope>NUCLEOTIDE SEQUENCE</scope>
    <source>
        <strain evidence="6">GB24</strain>
    </source>
</reference>
<dbReference type="AlphaFoldDB" id="A0A9X1IJF8"/>
<dbReference type="InterPro" id="IPR003644">
    <property type="entry name" value="Calx_beta"/>
</dbReference>
<feature type="domain" description="Calx-beta" evidence="5">
    <location>
        <begin position="114"/>
        <end position="212"/>
    </location>
</feature>
<dbReference type="SMART" id="SM00237">
    <property type="entry name" value="Calx_beta"/>
    <property type="match status" value="2"/>
</dbReference>
<keyword evidence="1" id="KW-0732">Signal</keyword>
<organism evidence="6 7">
    <name type="scientific">Roseicella aerolata</name>
    <dbReference type="NCBI Taxonomy" id="2883479"/>
    <lineage>
        <taxon>Bacteria</taxon>
        <taxon>Pseudomonadati</taxon>
        <taxon>Pseudomonadota</taxon>
        <taxon>Alphaproteobacteria</taxon>
        <taxon>Acetobacterales</taxon>
        <taxon>Roseomonadaceae</taxon>
        <taxon>Roseicella</taxon>
    </lineage>
</organism>
<dbReference type="SUPFAM" id="SSF141072">
    <property type="entry name" value="CalX-like"/>
    <property type="match status" value="2"/>
</dbReference>
<dbReference type="EMBL" id="JAJAQI010000075">
    <property type="protein sequence ID" value="MCB4825254.1"/>
    <property type="molecule type" value="Genomic_DNA"/>
</dbReference>
<dbReference type="GO" id="GO:0007154">
    <property type="term" value="P:cell communication"/>
    <property type="evidence" value="ECO:0007669"/>
    <property type="project" value="InterPro"/>
</dbReference>
<keyword evidence="4" id="KW-0406">Ion transport</keyword>
<dbReference type="PANTHER" id="PTHR11878:SF65">
    <property type="entry name" value="NA_CA-EXCHANGE PROTEIN, ISOFORM G"/>
    <property type="match status" value="1"/>
</dbReference>
<evidence type="ECO:0000259" key="5">
    <source>
        <dbReference type="SMART" id="SM00237"/>
    </source>
</evidence>
<keyword evidence="7" id="KW-1185">Reference proteome</keyword>
<keyword evidence="3" id="KW-0106">Calcium</keyword>
<name>A0A9X1IJF8_9PROT</name>
<protein>
    <recommendedName>
        <fullName evidence="5">Calx-beta domain-containing protein</fullName>
    </recommendedName>
</protein>
<evidence type="ECO:0000256" key="3">
    <source>
        <dbReference type="ARBA" id="ARBA00022837"/>
    </source>
</evidence>
<evidence type="ECO:0000256" key="4">
    <source>
        <dbReference type="ARBA" id="ARBA00023065"/>
    </source>
</evidence>
<feature type="domain" description="Calx-beta" evidence="5">
    <location>
        <begin position="5"/>
        <end position="101"/>
    </location>
</feature>
<dbReference type="Pfam" id="PF03160">
    <property type="entry name" value="Calx-beta"/>
    <property type="match status" value="2"/>
</dbReference>
<dbReference type="GO" id="GO:0016020">
    <property type="term" value="C:membrane"/>
    <property type="evidence" value="ECO:0007669"/>
    <property type="project" value="InterPro"/>
</dbReference>
<comment type="caution">
    <text evidence="6">The sequence shown here is derived from an EMBL/GenBank/DDBJ whole genome shotgun (WGS) entry which is preliminary data.</text>
</comment>
<proteinExistence type="predicted"/>
<evidence type="ECO:0000256" key="2">
    <source>
        <dbReference type="ARBA" id="ARBA00022737"/>
    </source>
</evidence>
<evidence type="ECO:0000313" key="6">
    <source>
        <dbReference type="EMBL" id="MCB4825254.1"/>
    </source>
</evidence>
<evidence type="ECO:0000313" key="7">
    <source>
        <dbReference type="Proteomes" id="UP001139311"/>
    </source>
</evidence>
<dbReference type="InterPro" id="IPR051171">
    <property type="entry name" value="CaCA"/>
</dbReference>
<accession>A0A9X1IJF8</accession>
<gene>
    <name evidence="6" type="ORF">LHA35_26400</name>
</gene>
<dbReference type="Gene3D" id="2.60.40.2030">
    <property type="match status" value="2"/>
</dbReference>
<dbReference type="GO" id="GO:0030001">
    <property type="term" value="P:metal ion transport"/>
    <property type="evidence" value="ECO:0007669"/>
    <property type="project" value="TreeGrafter"/>
</dbReference>
<dbReference type="PANTHER" id="PTHR11878">
    <property type="entry name" value="SODIUM/CALCIUM EXCHANGER"/>
    <property type="match status" value="1"/>
</dbReference>
<sequence length="239" mass="27603">MSYDHAKPVYHFKPKYEVSIGDDTVKEGGTLKFKVELDKVAKEDIYIFYKTHDGTAKAGSDYKAEYGVVKIEKGTKSDYITIKTIEDKTYEPTENMYVKIWEHHKNVDVKDGTGEGTIKDDDKPKEYKLSIKDDAGKEGEKLKFKVELDHKADKDITVWYKTEDGTAKHGHDYKGEYGKVVIKAGTDHTYIDVKTIDDHKKEATEFFKVKIWEHYDNVKPGDYEAIGKIYDNGKDYDWD</sequence>
<dbReference type="Proteomes" id="UP001139311">
    <property type="component" value="Unassembled WGS sequence"/>
</dbReference>
<keyword evidence="2" id="KW-0677">Repeat</keyword>
<dbReference type="RefSeq" id="WP_226614029.1">
    <property type="nucleotide sequence ID" value="NZ_JAJAQI010000075.1"/>
</dbReference>